<dbReference type="RefSeq" id="WP_089705007.1">
    <property type="nucleotide sequence ID" value="NZ_FNII01000006.1"/>
</dbReference>
<keyword evidence="4" id="KW-1185">Reference proteome</keyword>
<evidence type="ECO:0000313" key="3">
    <source>
        <dbReference type="EMBL" id="SDN58055.1"/>
    </source>
</evidence>
<feature type="transmembrane region" description="Helical" evidence="1">
    <location>
        <begin position="63"/>
        <end position="82"/>
    </location>
</feature>
<gene>
    <name evidence="3" type="ORF">SAMN04487951_10683</name>
</gene>
<feature type="transmembrane region" description="Helical" evidence="1">
    <location>
        <begin position="103"/>
        <end position="126"/>
    </location>
</feature>
<sequence length="179" mass="19737">MSDANHNARSLDDRAHIDAKRAKAWGHIIFNAILALLFAFMFVRAGELPSSMWEPMGAGTFPRIVLAFLVVFNVMIIIKELPSLKQTSALSQGAVRAWLIEHRLAFGVLILFGLMTAAVPILGFRWASLPFLIVCQYLLGARSTKALVIATVIALALSFGLESLFRHVFTISLPRGMWG</sequence>
<evidence type="ECO:0000259" key="2">
    <source>
        <dbReference type="Pfam" id="PF07331"/>
    </source>
</evidence>
<reference evidence="4" key="1">
    <citation type="submission" date="2016-10" db="EMBL/GenBank/DDBJ databases">
        <authorList>
            <person name="Varghese N."/>
            <person name="Submissions S."/>
        </authorList>
    </citation>
    <scope>NUCLEOTIDE SEQUENCE [LARGE SCALE GENOMIC DNA]</scope>
    <source>
        <strain evidence="4">CGMCC 1.6494</strain>
    </source>
</reference>
<evidence type="ECO:0000256" key="1">
    <source>
        <dbReference type="SAM" id="Phobius"/>
    </source>
</evidence>
<keyword evidence="1" id="KW-1133">Transmembrane helix</keyword>
<dbReference type="Proteomes" id="UP000199677">
    <property type="component" value="Unassembled WGS sequence"/>
</dbReference>
<organism evidence="3 4">
    <name type="scientific">Vreelandella arcis</name>
    <dbReference type="NCBI Taxonomy" id="416873"/>
    <lineage>
        <taxon>Bacteria</taxon>
        <taxon>Pseudomonadati</taxon>
        <taxon>Pseudomonadota</taxon>
        <taxon>Gammaproteobacteria</taxon>
        <taxon>Oceanospirillales</taxon>
        <taxon>Halomonadaceae</taxon>
        <taxon>Vreelandella</taxon>
    </lineage>
</organism>
<accession>A0A1H0CJL5</accession>
<feature type="transmembrane region" description="Helical" evidence="1">
    <location>
        <begin position="24"/>
        <end position="43"/>
    </location>
</feature>
<dbReference type="InterPro" id="IPR009936">
    <property type="entry name" value="DUF1468"/>
</dbReference>
<protein>
    <submittedName>
        <fullName evidence="3">Tripartite tricarboxylate transporter TctB family protein</fullName>
    </submittedName>
</protein>
<dbReference type="Pfam" id="PF07331">
    <property type="entry name" value="TctB"/>
    <property type="match status" value="1"/>
</dbReference>
<feature type="domain" description="DUF1468" evidence="2">
    <location>
        <begin position="30"/>
        <end position="174"/>
    </location>
</feature>
<keyword evidence="1" id="KW-0472">Membrane</keyword>
<proteinExistence type="predicted"/>
<keyword evidence="1" id="KW-0812">Transmembrane</keyword>
<dbReference type="AlphaFoldDB" id="A0A1H0CJL5"/>
<dbReference type="STRING" id="416873.SAMN04487951_10683"/>
<dbReference type="EMBL" id="FNII01000006">
    <property type="protein sequence ID" value="SDN58055.1"/>
    <property type="molecule type" value="Genomic_DNA"/>
</dbReference>
<evidence type="ECO:0000313" key="4">
    <source>
        <dbReference type="Proteomes" id="UP000199677"/>
    </source>
</evidence>
<feature type="transmembrane region" description="Helical" evidence="1">
    <location>
        <begin position="146"/>
        <end position="165"/>
    </location>
</feature>
<dbReference type="OrthoDB" id="6183228at2"/>
<name>A0A1H0CJL5_9GAMM</name>